<reference evidence="2 3" key="1">
    <citation type="submission" date="2019-02" db="EMBL/GenBank/DDBJ databases">
        <title>Deep-cultivation of Planctomycetes and their phenomic and genomic characterization uncovers novel biology.</title>
        <authorList>
            <person name="Wiegand S."/>
            <person name="Jogler M."/>
            <person name="Boedeker C."/>
            <person name="Pinto D."/>
            <person name="Vollmers J."/>
            <person name="Rivas-Marin E."/>
            <person name="Kohn T."/>
            <person name="Peeters S.H."/>
            <person name="Heuer A."/>
            <person name="Rast P."/>
            <person name="Oberbeckmann S."/>
            <person name="Bunk B."/>
            <person name="Jeske O."/>
            <person name="Meyerdierks A."/>
            <person name="Storesund J.E."/>
            <person name="Kallscheuer N."/>
            <person name="Luecker S."/>
            <person name="Lage O.M."/>
            <person name="Pohl T."/>
            <person name="Merkel B.J."/>
            <person name="Hornburger P."/>
            <person name="Mueller R.-W."/>
            <person name="Bruemmer F."/>
            <person name="Labrenz M."/>
            <person name="Spormann A.M."/>
            <person name="Op Den Camp H."/>
            <person name="Overmann J."/>
            <person name="Amann R."/>
            <person name="Jetten M.S.M."/>
            <person name="Mascher T."/>
            <person name="Medema M.H."/>
            <person name="Devos D.P."/>
            <person name="Kaster A.-K."/>
            <person name="Ovreas L."/>
            <person name="Rohde M."/>
            <person name="Galperin M.Y."/>
            <person name="Jogler C."/>
        </authorList>
    </citation>
    <scope>NUCLEOTIDE SEQUENCE [LARGE SCALE GENOMIC DNA]</scope>
    <source>
        <strain evidence="2 3">Pla52n</strain>
    </source>
</reference>
<dbReference type="AlphaFoldDB" id="A0A5C6AVE0"/>
<dbReference type="Proteomes" id="UP000320176">
    <property type="component" value="Unassembled WGS sequence"/>
</dbReference>
<dbReference type="Gene3D" id="3.10.129.10">
    <property type="entry name" value="Hotdog Thioesterase"/>
    <property type="match status" value="1"/>
</dbReference>
<keyword evidence="3" id="KW-1185">Reference proteome</keyword>
<dbReference type="Pfam" id="PF07977">
    <property type="entry name" value="FabA"/>
    <property type="match status" value="1"/>
</dbReference>
<organism evidence="2 3">
    <name type="scientific">Stieleria varia</name>
    <dbReference type="NCBI Taxonomy" id="2528005"/>
    <lineage>
        <taxon>Bacteria</taxon>
        <taxon>Pseudomonadati</taxon>
        <taxon>Planctomycetota</taxon>
        <taxon>Planctomycetia</taxon>
        <taxon>Pirellulales</taxon>
        <taxon>Pirellulaceae</taxon>
        <taxon>Stieleria</taxon>
    </lineage>
</organism>
<evidence type="ECO:0000256" key="1">
    <source>
        <dbReference type="ARBA" id="ARBA00023239"/>
    </source>
</evidence>
<dbReference type="CDD" id="cd01288">
    <property type="entry name" value="FabZ"/>
    <property type="match status" value="1"/>
</dbReference>
<dbReference type="RefSeq" id="WP_146521230.1">
    <property type="nucleotide sequence ID" value="NZ_CP151726.1"/>
</dbReference>
<name>A0A5C6AVE0_9BACT</name>
<dbReference type="InterPro" id="IPR029069">
    <property type="entry name" value="HotDog_dom_sf"/>
</dbReference>
<dbReference type="GO" id="GO:0019171">
    <property type="term" value="F:(3R)-hydroxyacyl-[acyl-carrier-protein] dehydratase activity"/>
    <property type="evidence" value="ECO:0007669"/>
    <property type="project" value="UniProtKB-EC"/>
</dbReference>
<protein>
    <submittedName>
        <fullName evidence="2">3-hydroxyacyl-[acyl-carrier-protein] dehydratase FabZ</fullName>
        <ecNumber evidence="2">4.2.1.59</ecNumber>
    </submittedName>
</protein>
<sequence>MPKADFFVDLALLDFDNPIADLETIRQYNPQRHEMEHLTGILYEDTERLVCAGYKQVSHDEFWCRGHMPGMPVMPGVIQLEAVAQLSSFFAQKNDLLGAEMVGFGGVDGARFRDVVVPGDRLVLMIQLTKARRNRMIVANFQGVVGEKLVVDGSLIGIPLPVQAVKDHLQKRAIANSSANATE</sequence>
<evidence type="ECO:0000313" key="3">
    <source>
        <dbReference type="Proteomes" id="UP000320176"/>
    </source>
</evidence>
<gene>
    <name evidence="2" type="primary">fabZ_4</name>
    <name evidence="2" type="ORF">Pla52n_41010</name>
</gene>
<dbReference type="InterPro" id="IPR013114">
    <property type="entry name" value="FabA_FabZ"/>
</dbReference>
<evidence type="ECO:0000313" key="2">
    <source>
        <dbReference type="EMBL" id="TWU03012.1"/>
    </source>
</evidence>
<dbReference type="EMBL" id="SJPN01000004">
    <property type="protein sequence ID" value="TWU03012.1"/>
    <property type="molecule type" value="Genomic_DNA"/>
</dbReference>
<dbReference type="PANTHER" id="PTHR30272">
    <property type="entry name" value="3-HYDROXYACYL-[ACYL-CARRIER-PROTEIN] DEHYDRATASE"/>
    <property type="match status" value="1"/>
</dbReference>
<accession>A0A5C6AVE0</accession>
<dbReference type="SUPFAM" id="SSF54637">
    <property type="entry name" value="Thioesterase/thiol ester dehydrase-isomerase"/>
    <property type="match status" value="1"/>
</dbReference>
<proteinExistence type="predicted"/>
<dbReference type="EC" id="4.2.1.59" evidence="2"/>
<dbReference type="PANTHER" id="PTHR30272:SF1">
    <property type="entry name" value="3-HYDROXYACYL-[ACYL-CARRIER-PROTEIN] DEHYDRATASE"/>
    <property type="match status" value="1"/>
</dbReference>
<comment type="caution">
    <text evidence="2">The sequence shown here is derived from an EMBL/GenBank/DDBJ whole genome shotgun (WGS) entry which is preliminary data.</text>
</comment>
<dbReference type="OrthoDB" id="272251at2"/>
<keyword evidence="1 2" id="KW-0456">Lyase</keyword>